<dbReference type="GO" id="GO:0008237">
    <property type="term" value="F:metallopeptidase activity"/>
    <property type="evidence" value="ECO:0007669"/>
    <property type="project" value="UniProtKB-KW"/>
</dbReference>
<keyword evidence="9" id="KW-1185">Reference proteome</keyword>
<dbReference type="GO" id="GO:0006508">
    <property type="term" value="P:proteolysis"/>
    <property type="evidence" value="ECO:0007669"/>
    <property type="project" value="UniProtKB-KW"/>
</dbReference>
<dbReference type="VEuPathDB" id="VectorBase:AMIN009492"/>
<keyword evidence="4 7" id="KW-0325">Glycoprotein</keyword>
<accession>A0A182WGJ3</accession>
<keyword evidence="7" id="KW-0479">Metal-binding</keyword>
<keyword evidence="3" id="KW-1015">Disulfide bond</keyword>
<keyword evidence="7" id="KW-0862">Zinc</keyword>
<organism evidence="8 9">
    <name type="scientific">Anopheles minimus</name>
    <dbReference type="NCBI Taxonomy" id="112268"/>
    <lineage>
        <taxon>Eukaryota</taxon>
        <taxon>Metazoa</taxon>
        <taxon>Ecdysozoa</taxon>
        <taxon>Arthropoda</taxon>
        <taxon>Hexapoda</taxon>
        <taxon>Insecta</taxon>
        <taxon>Pterygota</taxon>
        <taxon>Neoptera</taxon>
        <taxon>Endopterygota</taxon>
        <taxon>Diptera</taxon>
        <taxon>Nematocera</taxon>
        <taxon>Culicoidea</taxon>
        <taxon>Culicidae</taxon>
        <taxon>Anophelinae</taxon>
        <taxon>Anopheles</taxon>
    </lineage>
</organism>
<evidence type="ECO:0000256" key="3">
    <source>
        <dbReference type="ARBA" id="ARBA00023157"/>
    </source>
</evidence>
<dbReference type="PROSITE" id="PS52011">
    <property type="entry name" value="PEPTIDASE_M2"/>
    <property type="match status" value="1"/>
</dbReference>
<dbReference type="PANTHER" id="PTHR10514">
    <property type="entry name" value="ANGIOTENSIN-CONVERTING ENZYME"/>
    <property type="match status" value="1"/>
</dbReference>
<dbReference type="GO" id="GO:0005886">
    <property type="term" value="C:plasma membrane"/>
    <property type="evidence" value="ECO:0007669"/>
    <property type="project" value="TreeGrafter"/>
</dbReference>
<dbReference type="GO" id="GO:0046872">
    <property type="term" value="F:metal ion binding"/>
    <property type="evidence" value="ECO:0007669"/>
    <property type="project" value="UniProtKB-KW"/>
</dbReference>
<dbReference type="PANTHER" id="PTHR10514:SF44">
    <property type="entry name" value="ANGIOTENSIN-CONVERTING ENZYME-RELATED"/>
    <property type="match status" value="1"/>
</dbReference>
<comment type="cofactor">
    <cofactor evidence="7">
        <name>Zn(2+)</name>
        <dbReference type="ChEBI" id="CHEBI:29105"/>
    </cofactor>
    <text evidence="7">Binds 1 zinc ion per subunit.</text>
</comment>
<name>A0A182WGJ3_9DIPT</name>
<dbReference type="InterPro" id="IPR001548">
    <property type="entry name" value="Peptidase_M2"/>
</dbReference>
<dbReference type="EnsemblMetazoa" id="AMIN009492-RA">
    <property type="protein sequence ID" value="AMIN009492-PA"/>
    <property type="gene ID" value="AMIN009492"/>
</dbReference>
<keyword evidence="7" id="KW-0645">Protease</keyword>
<evidence type="ECO:0000256" key="5">
    <source>
        <dbReference type="PIRSR" id="PIRSR601548-2"/>
    </source>
</evidence>
<dbReference type="Proteomes" id="UP000075920">
    <property type="component" value="Unassembled WGS sequence"/>
</dbReference>
<dbReference type="EC" id="3.4.-.-" evidence="7"/>
<dbReference type="GO" id="GO:0005615">
    <property type="term" value="C:extracellular space"/>
    <property type="evidence" value="ECO:0007669"/>
    <property type="project" value="TreeGrafter"/>
</dbReference>
<evidence type="ECO:0000256" key="4">
    <source>
        <dbReference type="ARBA" id="ARBA00023180"/>
    </source>
</evidence>
<evidence type="ECO:0000256" key="1">
    <source>
        <dbReference type="ARBA" id="ARBA00008139"/>
    </source>
</evidence>
<dbReference type="SUPFAM" id="SSF55486">
    <property type="entry name" value="Metalloproteases ('zincins'), catalytic domain"/>
    <property type="match status" value="1"/>
</dbReference>
<dbReference type="GO" id="GO:0008241">
    <property type="term" value="F:peptidyl-dipeptidase activity"/>
    <property type="evidence" value="ECO:0007669"/>
    <property type="project" value="InterPro"/>
</dbReference>
<keyword evidence="7" id="KW-0378">Hydrolase</keyword>
<reference evidence="9" key="1">
    <citation type="submission" date="2013-03" db="EMBL/GenBank/DDBJ databases">
        <title>The Genome Sequence of Anopheles minimus MINIMUS1.</title>
        <authorList>
            <consortium name="The Broad Institute Genomics Platform"/>
            <person name="Neafsey D.E."/>
            <person name="Walton C."/>
            <person name="Walker B."/>
            <person name="Young S.K."/>
            <person name="Zeng Q."/>
            <person name="Gargeya S."/>
            <person name="Fitzgerald M."/>
            <person name="Haas B."/>
            <person name="Abouelleil A."/>
            <person name="Allen A.W."/>
            <person name="Alvarado L."/>
            <person name="Arachchi H.M."/>
            <person name="Berlin A.M."/>
            <person name="Chapman S.B."/>
            <person name="Gainer-Dewar J."/>
            <person name="Goldberg J."/>
            <person name="Griggs A."/>
            <person name="Gujja S."/>
            <person name="Hansen M."/>
            <person name="Howarth C."/>
            <person name="Imamovic A."/>
            <person name="Ireland A."/>
            <person name="Larimer J."/>
            <person name="McCowan C."/>
            <person name="Murphy C."/>
            <person name="Pearson M."/>
            <person name="Poon T.W."/>
            <person name="Priest M."/>
            <person name="Roberts A."/>
            <person name="Saif S."/>
            <person name="Shea T."/>
            <person name="Sisk P."/>
            <person name="Sykes S."/>
            <person name="Wortman J."/>
            <person name="Nusbaum C."/>
            <person name="Birren B."/>
        </authorList>
    </citation>
    <scope>NUCLEOTIDE SEQUENCE [LARGE SCALE GENOMIC DNA]</scope>
    <source>
        <strain evidence="9">MINIMUS1</strain>
    </source>
</reference>
<dbReference type="Pfam" id="PF01401">
    <property type="entry name" value="Peptidase_M2"/>
    <property type="match status" value="1"/>
</dbReference>
<proteinExistence type="inferred from homology"/>
<dbReference type="AlphaFoldDB" id="A0A182WGJ3"/>
<sequence>MDYESGAESWLSAYEDETFEQQVEAVIEELRPFYEQIHGYVRYKLREYYGDKVVSEKGPIPMHLLGN</sequence>
<dbReference type="STRING" id="112268.A0A182WGJ3"/>
<comment type="caution">
    <text evidence="6">Lacks conserved residue(s) required for the propagation of feature annotation.</text>
</comment>
<comment type="similarity">
    <text evidence="1 6 7">Belongs to the peptidase M2 family.</text>
</comment>
<evidence type="ECO:0000256" key="7">
    <source>
        <dbReference type="RuleBase" id="RU361144"/>
    </source>
</evidence>
<reference evidence="8" key="2">
    <citation type="submission" date="2020-05" db="UniProtKB">
        <authorList>
            <consortium name="EnsemblMetazoa"/>
        </authorList>
    </citation>
    <scope>IDENTIFICATION</scope>
    <source>
        <strain evidence="8">MINIMUS1</strain>
    </source>
</reference>
<dbReference type="GO" id="GO:0004180">
    <property type="term" value="F:carboxypeptidase activity"/>
    <property type="evidence" value="ECO:0007669"/>
    <property type="project" value="UniProtKB-KW"/>
</dbReference>
<evidence type="ECO:0000256" key="2">
    <source>
        <dbReference type="ARBA" id="ARBA00022729"/>
    </source>
</evidence>
<protein>
    <recommendedName>
        <fullName evidence="7">Angiotensin-converting enzyme</fullName>
        <ecNumber evidence="7">3.4.-.-</ecNumber>
    </recommendedName>
</protein>
<keyword evidence="7" id="KW-0121">Carboxypeptidase</keyword>
<keyword evidence="7" id="KW-0482">Metalloprotease</keyword>
<evidence type="ECO:0000313" key="9">
    <source>
        <dbReference type="Proteomes" id="UP000075920"/>
    </source>
</evidence>
<feature type="binding site" evidence="5">
    <location>
        <position position="14"/>
    </location>
    <ligand>
        <name>chloride</name>
        <dbReference type="ChEBI" id="CHEBI:17996"/>
        <label>1</label>
    </ligand>
</feature>
<dbReference type="PRINTS" id="PR00791">
    <property type="entry name" value="PEPDIPTASEA"/>
</dbReference>
<evidence type="ECO:0000256" key="6">
    <source>
        <dbReference type="PROSITE-ProRule" id="PRU01355"/>
    </source>
</evidence>
<keyword evidence="2" id="KW-0732">Signal</keyword>
<evidence type="ECO:0000313" key="8">
    <source>
        <dbReference type="EnsemblMetazoa" id="AMIN009492-PA"/>
    </source>
</evidence>